<feature type="region of interest" description="Disordered" evidence="7">
    <location>
        <begin position="151"/>
        <end position="223"/>
    </location>
</feature>
<feature type="compositionally biased region" description="Low complexity" evidence="7">
    <location>
        <begin position="162"/>
        <end position="173"/>
    </location>
</feature>
<dbReference type="InterPro" id="IPR006458">
    <property type="entry name" value="Ovate_C"/>
</dbReference>
<dbReference type="InterPro" id="IPR038933">
    <property type="entry name" value="Ovate"/>
</dbReference>
<dbReference type="AlphaFoldDB" id="A0AA88RMZ7"/>
<feature type="domain" description="OVATE" evidence="8">
    <location>
        <begin position="254"/>
        <end position="313"/>
    </location>
</feature>
<reference evidence="9" key="1">
    <citation type="submission" date="2022-12" db="EMBL/GenBank/DDBJ databases">
        <title>Draft genome assemblies for two species of Escallonia (Escalloniales).</title>
        <authorList>
            <person name="Chanderbali A."/>
            <person name="Dervinis C."/>
            <person name="Anghel I."/>
            <person name="Soltis D."/>
            <person name="Soltis P."/>
            <person name="Zapata F."/>
        </authorList>
    </citation>
    <scope>NUCLEOTIDE SEQUENCE</scope>
    <source>
        <strain evidence="9">UCBG92.1500</strain>
        <tissue evidence="9">Leaf</tissue>
    </source>
</reference>
<comment type="caution">
    <text evidence="9">The sequence shown here is derived from an EMBL/GenBank/DDBJ whole genome shotgun (WGS) entry which is preliminary data.</text>
</comment>
<keyword evidence="2 6" id="KW-0678">Repressor</keyword>
<dbReference type="Proteomes" id="UP001187471">
    <property type="component" value="Unassembled WGS sequence"/>
</dbReference>
<evidence type="ECO:0000256" key="4">
    <source>
        <dbReference type="ARBA" id="ARBA00023163"/>
    </source>
</evidence>
<dbReference type="PANTHER" id="PTHR33057:SF90">
    <property type="entry name" value="TRANSCRIPTION REPRESSOR OFP7"/>
    <property type="match status" value="1"/>
</dbReference>
<dbReference type="PANTHER" id="PTHR33057">
    <property type="entry name" value="TRANSCRIPTION REPRESSOR OFP7-RELATED"/>
    <property type="match status" value="1"/>
</dbReference>
<evidence type="ECO:0000256" key="2">
    <source>
        <dbReference type="ARBA" id="ARBA00022491"/>
    </source>
</evidence>
<evidence type="ECO:0000256" key="1">
    <source>
        <dbReference type="ARBA" id="ARBA00004123"/>
    </source>
</evidence>
<keyword evidence="5 6" id="KW-0539">Nucleus</keyword>
<evidence type="ECO:0000256" key="6">
    <source>
        <dbReference type="RuleBase" id="RU367028"/>
    </source>
</evidence>
<sequence>MAKRFRFRISRVISSFHSTCRSKDPSTLSNHPVPPFFRLSSPVNPKLIAVDLPSLNPPPSKHHQPHRSSFKFHVSSAFGCGSGPKSGSENEQEFQWEKEEQWHVVAKVYDETPRRKIYNSSVSGGSDNDDVFALPSCLENSVAIPVAEIKKRRGKKKKRTTPSRFRPSTSSDSGLFTDDEETETLVSSSKSVSTESLNNEMHLTRKKRAKRASKRGVSRRKVEGEESPARLSVFKKLVPSWASVEGKVKESFAVVKRSSDPYEDFKKSMVEMILEKEMFEERDLEELLQCFLSLNSRVHHGVIVEAFSEIWTAMFCDTTAASSGRRRLARAL</sequence>
<keyword evidence="3 6" id="KW-0805">Transcription regulation</keyword>
<keyword evidence="4 6" id="KW-0804">Transcription</keyword>
<dbReference type="EMBL" id="JAVXUO010002015">
    <property type="protein sequence ID" value="KAK2977035.1"/>
    <property type="molecule type" value="Genomic_DNA"/>
</dbReference>
<feature type="compositionally biased region" description="Low complexity" evidence="7">
    <location>
        <begin position="184"/>
        <end position="197"/>
    </location>
</feature>
<comment type="subcellular location">
    <subcellularLocation>
        <location evidence="1 6">Nucleus</location>
    </subcellularLocation>
</comment>
<organism evidence="9 10">
    <name type="scientific">Escallonia rubra</name>
    <dbReference type="NCBI Taxonomy" id="112253"/>
    <lineage>
        <taxon>Eukaryota</taxon>
        <taxon>Viridiplantae</taxon>
        <taxon>Streptophyta</taxon>
        <taxon>Embryophyta</taxon>
        <taxon>Tracheophyta</taxon>
        <taxon>Spermatophyta</taxon>
        <taxon>Magnoliopsida</taxon>
        <taxon>eudicotyledons</taxon>
        <taxon>Gunneridae</taxon>
        <taxon>Pentapetalae</taxon>
        <taxon>asterids</taxon>
        <taxon>campanulids</taxon>
        <taxon>Escalloniales</taxon>
        <taxon>Escalloniaceae</taxon>
        <taxon>Escallonia</taxon>
    </lineage>
</organism>
<keyword evidence="10" id="KW-1185">Reference proteome</keyword>
<evidence type="ECO:0000313" key="9">
    <source>
        <dbReference type="EMBL" id="KAK2977035.1"/>
    </source>
</evidence>
<evidence type="ECO:0000256" key="5">
    <source>
        <dbReference type="ARBA" id="ARBA00023242"/>
    </source>
</evidence>
<gene>
    <name evidence="9" type="ORF">RJ640_011093</name>
</gene>
<feature type="compositionally biased region" description="Basic residues" evidence="7">
    <location>
        <begin position="204"/>
        <end position="219"/>
    </location>
</feature>
<accession>A0AA88RMZ7</accession>
<dbReference type="GO" id="GO:0005634">
    <property type="term" value="C:nucleus"/>
    <property type="evidence" value="ECO:0007669"/>
    <property type="project" value="UniProtKB-SubCell"/>
</dbReference>
<evidence type="ECO:0000256" key="3">
    <source>
        <dbReference type="ARBA" id="ARBA00023015"/>
    </source>
</evidence>
<feature type="compositionally biased region" description="Basic residues" evidence="7">
    <location>
        <begin position="151"/>
        <end position="161"/>
    </location>
</feature>
<dbReference type="GO" id="GO:0045892">
    <property type="term" value="P:negative regulation of DNA-templated transcription"/>
    <property type="evidence" value="ECO:0007669"/>
    <property type="project" value="UniProtKB-UniRule"/>
</dbReference>
<comment type="function">
    <text evidence="6">Transcriptional repressor that regulates multiple aspects of plant growth and development.</text>
</comment>
<proteinExistence type="predicted"/>
<evidence type="ECO:0000259" key="8">
    <source>
        <dbReference type="PROSITE" id="PS51754"/>
    </source>
</evidence>
<dbReference type="PROSITE" id="PS51754">
    <property type="entry name" value="OVATE"/>
    <property type="match status" value="1"/>
</dbReference>
<evidence type="ECO:0000313" key="10">
    <source>
        <dbReference type="Proteomes" id="UP001187471"/>
    </source>
</evidence>
<dbReference type="Pfam" id="PF04844">
    <property type="entry name" value="Ovate"/>
    <property type="match status" value="1"/>
</dbReference>
<name>A0AA88RMZ7_9ASTE</name>
<evidence type="ECO:0000256" key="7">
    <source>
        <dbReference type="SAM" id="MobiDB-lite"/>
    </source>
</evidence>
<dbReference type="NCBIfam" id="TIGR01568">
    <property type="entry name" value="A_thal_3678"/>
    <property type="match status" value="1"/>
</dbReference>
<protein>
    <recommendedName>
        <fullName evidence="6">Transcription repressor</fullName>
    </recommendedName>
    <alternativeName>
        <fullName evidence="6">Ovate family protein</fullName>
    </alternativeName>
</protein>